<dbReference type="RefSeq" id="XP_073559313.1">
    <property type="nucleotide sequence ID" value="XM_073701951.1"/>
</dbReference>
<dbReference type="EMBL" id="PPTA01000005">
    <property type="protein sequence ID" value="TFB03112.1"/>
    <property type="molecule type" value="Genomic_DNA"/>
</dbReference>
<sequence length="142" mass="15735">MGASHTCIESTQRGRMELDKPRDESRDAELFVVLYQPLAWTGEPSSTTLVSLRNRKLGWLRLEVSALETINKACSGMGTNTSLRMKSCWVTHADGIGRIGKQPSGWCFATDDLVDPEWLLLDEALHKLACAIEQTSRPSQAS</sequence>
<proteinExistence type="predicted"/>
<keyword evidence="3" id="KW-1185">Reference proteome</keyword>
<dbReference type="GeneID" id="300576401"/>
<gene>
    <name evidence="2" type="ORF">CCMA1212_004654</name>
</gene>
<evidence type="ECO:0000313" key="3">
    <source>
        <dbReference type="Proteomes" id="UP001642720"/>
    </source>
</evidence>
<evidence type="ECO:0000313" key="2">
    <source>
        <dbReference type="EMBL" id="TFB03112.1"/>
    </source>
</evidence>
<feature type="region of interest" description="Disordered" evidence="1">
    <location>
        <begin position="1"/>
        <end position="22"/>
    </location>
</feature>
<name>A0ABY2H492_9HYPO</name>
<reference evidence="2 3" key="1">
    <citation type="submission" date="2018-01" db="EMBL/GenBank/DDBJ databases">
        <title>Genome characterization of the sugarcane-associated fungus Trichoderma ghanense CCMA-1212 and their application in lignocelulose bioconversion.</title>
        <authorList>
            <person name="Steindorff A.S."/>
            <person name="Mendes T.D."/>
            <person name="Vilela E.S.D."/>
            <person name="Rodrigues D.S."/>
            <person name="Formighieri E.F."/>
            <person name="Melo I.S."/>
            <person name="Favaro L.C.L."/>
        </authorList>
    </citation>
    <scope>NUCLEOTIDE SEQUENCE [LARGE SCALE GENOMIC DNA]</scope>
    <source>
        <strain evidence="2 3">CCMA-1212</strain>
    </source>
</reference>
<protein>
    <submittedName>
        <fullName evidence="2">Uncharacterized protein</fullName>
    </submittedName>
</protein>
<accession>A0ABY2H492</accession>
<dbReference type="Proteomes" id="UP001642720">
    <property type="component" value="Unassembled WGS sequence"/>
</dbReference>
<organism evidence="2 3">
    <name type="scientific">Trichoderma ghanense</name>
    <dbReference type="NCBI Taxonomy" id="65468"/>
    <lineage>
        <taxon>Eukaryota</taxon>
        <taxon>Fungi</taxon>
        <taxon>Dikarya</taxon>
        <taxon>Ascomycota</taxon>
        <taxon>Pezizomycotina</taxon>
        <taxon>Sordariomycetes</taxon>
        <taxon>Hypocreomycetidae</taxon>
        <taxon>Hypocreales</taxon>
        <taxon>Hypocreaceae</taxon>
        <taxon>Trichoderma</taxon>
    </lineage>
</organism>
<evidence type="ECO:0000256" key="1">
    <source>
        <dbReference type="SAM" id="MobiDB-lite"/>
    </source>
</evidence>
<feature type="compositionally biased region" description="Basic and acidic residues" evidence="1">
    <location>
        <begin position="12"/>
        <end position="22"/>
    </location>
</feature>
<comment type="caution">
    <text evidence="2">The sequence shown here is derived from an EMBL/GenBank/DDBJ whole genome shotgun (WGS) entry which is preliminary data.</text>
</comment>